<dbReference type="PATRIC" id="fig|683150.5.peg.2109"/>
<sequence>MRSMGMRQCMREFRVTINSISRGWRGSTGERSPSVRSPNAVNWSSVAVAMMFILGLLHEAAGVGSPAANCLRRFIYPIT</sequence>
<gene>
    <name evidence="1" type="ORF">G205_10687</name>
</gene>
<dbReference type="Proteomes" id="UP000011189">
    <property type="component" value="Unassembled WGS sequence"/>
</dbReference>
<name>L8TSG2_9MICC</name>
<evidence type="ECO:0000313" key="2">
    <source>
        <dbReference type="Proteomes" id="UP000011189"/>
    </source>
</evidence>
<dbReference type="EMBL" id="AOFD01000020">
    <property type="protein sequence ID" value="ELT44586.1"/>
    <property type="molecule type" value="Genomic_DNA"/>
</dbReference>
<reference evidence="2" key="1">
    <citation type="journal article" date="2013" name="Genome Announc.">
        <title>Draft Genome Sequence of the 2-Chloro-4-Nitrophenol-Degrading Bacterium Arthrobacter sp. Strain SJCon.</title>
        <authorList>
            <person name="Vikram S."/>
            <person name="Kumar S."/>
            <person name="Vaidya B."/>
            <person name="Pinnaka A.K."/>
            <person name="Raghava G.P."/>
        </authorList>
    </citation>
    <scope>NUCLEOTIDE SEQUENCE [LARGE SCALE GENOMIC DNA]</scope>
    <source>
        <strain evidence="2">SJCon</strain>
    </source>
</reference>
<dbReference type="AlphaFoldDB" id="L8TSG2"/>
<accession>L8TSG2</accession>
<evidence type="ECO:0000313" key="1">
    <source>
        <dbReference type="EMBL" id="ELT44586.1"/>
    </source>
</evidence>
<proteinExistence type="predicted"/>
<protein>
    <submittedName>
        <fullName evidence="1">Uncharacterized protein</fullName>
    </submittedName>
</protein>
<comment type="caution">
    <text evidence="1">The sequence shown here is derived from an EMBL/GenBank/DDBJ whole genome shotgun (WGS) entry which is preliminary data.</text>
</comment>
<organism evidence="1 2">
    <name type="scientific">Arthrobacter nitrophenolicus</name>
    <dbReference type="NCBI Taxonomy" id="683150"/>
    <lineage>
        <taxon>Bacteria</taxon>
        <taxon>Bacillati</taxon>
        <taxon>Actinomycetota</taxon>
        <taxon>Actinomycetes</taxon>
        <taxon>Micrococcales</taxon>
        <taxon>Micrococcaceae</taxon>
        <taxon>Arthrobacter</taxon>
    </lineage>
</organism>
<keyword evidence="2" id="KW-1185">Reference proteome</keyword>